<accession>A0A7W7WWQ1</accession>
<name>A0A7W7WWQ1_9PSEU</name>
<dbReference type="NCBIfam" id="TIGR02913">
    <property type="entry name" value="HAF_rpt"/>
    <property type="match status" value="2"/>
</dbReference>
<evidence type="ECO:0000313" key="2">
    <source>
        <dbReference type="Proteomes" id="UP000542674"/>
    </source>
</evidence>
<keyword evidence="2" id="KW-1185">Reference proteome</keyword>
<dbReference type="RefSeq" id="WP_184670730.1">
    <property type="nucleotide sequence ID" value="NZ_BAABAI010000022.1"/>
</dbReference>
<sequence>MHLVRTITLATAVALAVPVVVATGASASVRITELPSLPGFTSSSVVGVNDAGQIIGTSYPSGGVSHAALWTGGRVVDLGTGNGRAISRNGKAVLTDLVRINGPYEHALRVWDAGVTTDISPSSVGFIAAPAINGGGSIPVAYSSSPFGYHLERAAVYRDGALRGLSLPASGPHLSLRGINDGGQVIGSWQAMFGNDRFVFRCEKDGVCARLPHPTGGTGESASALNESGVVVGNGRNADGQLALRWDGNGVTALPGGVAGVASGDQAVNERGDIVGWVRAGGTQKAALWRDGALVDLSRPGDDQSTAIAVNDRGQVIGTRSGGGRTRPFLWQNGVFTDLPDLGGASATPIALNNTGTVIGSAQDAGGRYVAVSWSVRVW</sequence>
<dbReference type="InterPro" id="IPR014262">
    <property type="entry name" value="HAF_rpt"/>
</dbReference>
<protein>
    <submittedName>
        <fullName evidence="1">Putative HAF family extracellular repeat protein</fullName>
    </submittedName>
</protein>
<dbReference type="EMBL" id="JACHJS010000001">
    <property type="protein sequence ID" value="MBB4966619.1"/>
    <property type="molecule type" value="Genomic_DNA"/>
</dbReference>
<evidence type="ECO:0000313" key="1">
    <source>
        <dbReference type="EMBL" id="MBB4966619.1"/>
    </source>
</evidence>
<reference evidence="1 2" key="1">
    <citation type="submission" date="2020-08" db="EMBL/GenBank/DDBJ databases">
        <title>Sequencing the genomes of 1000 actinobacteria strains.</title>
        <authorList>
            <person name="Klenk H.-P."/>
        </authorList>
    </citation>
    <scope>NUCLEOTIDE SEQUENCE [LARGE SCALE GENOMIC DNA]</scope>
    <source>
        <strain evidence="1 2">DSM 45084</strain>
    </source>
</reference>
<proteinExistence type="predicted"/>
<dbReference type="AlphaFoldDB" id="A0A7W7WWQ1"/>
<dbReference type="Proteomes" id="UP000542674">
    <property type="component" value="Unassembled WGS sequence"/>
</dbReference>
<organism evidence="1 2">
    <name type="scientific">Saccharothrix violaceirubra</name>
    <dbReference type="NCBI Taxonomy" id="413306"/>
    <lineage>
        <taxon>Bacteria</taxon>
        <taxon>Bacillati</taxon>
        <taxon>Actinomycetota</taxon>
        <taxon>Actinomycetes</taxon>
        <taxon>Pseudonocardiales</taxon>
        <taxon>Pseudonocardiaceae</taxon>
        <taxon>Saccharothrix</taxon>
    </lineage>
</organism>
<gene>
    <name evidence="1" type="ORF">F4559_003978</name>
</gene>
<comment type="caution">
    <text evidence="1">The sequence shown here is derived from an EMBL/GenBank/DDBJ whole genome shotgun (WGS) entry which is preliminary data.</text>
</comment>